<proteinExistence type="predicted"/>
<dbReference type="Proteomes" id="UP000324015">
    <property type="component" value="Chromosome"/>
</dbReference>
<dbReference type="EMBL" id="CP029191">
    <property type="protein sequence ID" value="QES43068.1"/>
    <property type="molecule type" value="Genomic_DNA"/>
</dbReference>
<dbReference type="Pfam" id="PF04149">
    <property type="entry name" value="DUF397"/>
    <property type="match status" value="1"/>
</dbReference>
<dbReference type="InterPro" id="IPR007278">
    <property type="entry name" value="DUF397"/>
</dbReference>
<protein>
    <submittedName>
        <fullName evidence="2">DUF397 domain-containing protein</fullName>
    </submittedName>
</protein>
<gene>
    <name evidence="2" type="ORF">DEJ49_20615</name>
</gene>
<feature type="domain" description="DUF397" evidence="1">
    <location>
        <begin position="4"/>
        <end position="55"/>
    </location>
</feature>
<organism evidence="2 3">
    <name type="scientific">Streptomyces venezuelae</name>
    <dbReference type="NCBI Taxonomy" id="54571"/>
    <lineage>
        <taxon>Bacteria</taxon>
        <taxon>Bacillati</taxon>
        <taxon>Actinomycetota</taxon>
        <taxon>Actinomycetes</taxon>
        <taxon>Kitasatosporales</taxon>
        <taxon>Streptomycetaceae</taxon>
        <taxon>Streptomyces</taxon>
    </lineage>
</organism>
<dbReference type="AlphaFoldDB" id="A0A5P2CMX6"/>
<evidence type="ECO:0000313" key="3">
    <source>
        <dbReference type="Proteomes" id="UP000324015"/>
    </source>
</evidence>
<name>A0A5P2CMX6_STRVZ</name>
<sequence>MSTLTWQKSSFSEGAGANCVYLAAAPDGTVHLHESDHPATILTTTPVALANLMRTLTARTTTATGTDRPR</sequence>
<reference evidence="2 3" key="1">
    <citation type="submission" date="2018-05" db="EMBL/GenBank/DDBJ databases">
        <title>Streptomyces venezuelae.</title>
        <authorList>
            <person name="Kim W."/>
            <person name="Lee N."/>
            <person name="Cho B.-K."/>
        </authorList>
    </citation>
    <scope>NUCLEOTIDE SEQUENCE [LARGE SCALE GENOMIC DNA]</scope>
    <source>
        <strain evidence="2 3">ATCC 14585</strain>
    </source>
</reference>
<evidence type="ECO:0000259" key="1">
    <source>
        <dbReference type="Pfam" id="PF04149"/>
    </source>
</evidence>
<accession>A0A5P2CMX6</accession>
<dbReference type="RefSeq" id="WP_150185478.1">
    <property type="nucleotide sequence ID" value="NZ_CP029191.1"/>
</dbReference>
<evidence type="ECO:0000313" key="2">
    <source>
        <dbReference type="EMBL" id="QES43068.1"/>
    </source>
</evidence>